<dbReference type="EMBL" id="AB685274">
    <property type="protein sequence ID" value="BAO98964.1"/>
    <property type="molecule type" value="Genomic_DNA"/>
</dbReference>
<dbReference type="eggNOG" id="ENOG5033D80">
    <property type="taxonomic scope" value="Bacteria"/>
</dbReference>
<evidence type="ECO:0000313" key="1">
    <source>
        <dbReference type="EMBL" id="GAD86778.1"/>
    </source>
</evidence>
<gene>
    <name evidence="1" type="ORF">NCAST_33_01560</name>
</gene>
<dbReference type="AlphaFoldDB" id="U5EKC5"/>
<organism evidence="1 2">
    <name type="scientific">Nocardia asteroides NBRC 15531</name>
    <dbReference type="NCBI Taxonomy" id="1110697"/>
    <lineage>
        <taxon>Bacteria</taxon>
        <taxon>Bacillati</taxon>
        <taxon>Actinomycetota</taxon>
        <taxon>Actinomycetes</taxon>
        <taxon>Mycobacteriales</taxon>
        <taxon>Nocardiaceae</taxon>
        <taxon>Nocardia</taxon>
    </lineage>
</organism>
<evidence type="ECO:0000313" key="2">
    <source>
        <dbReference type="Proteomes" id="UP000017048"/>
    </source>
</evidence>
<keyword evidence="2" id="KW-1185">Reference proteome</keyword>
<dbReference type="STRING" id="1824.SAMN05444423_1011741"/>
<protein>
    <submittedName>
        <fullName evidence="1">Uncharacterized protein</fullName>
    </submittedName>
</protein>
<dbReference type="EMBL" id="BAFO02000033">
    <property type="protein sequence ID" value="GAD86778.1"/>
    <property type="molecule type" value="Genomic_DNA"/>
</dbReference>
<dbReference type="Proteomes" id="UP000017048">
    <property type="component" value="Unassembled WGS sequence"/>
</dbReference>
<reference evidence="1 2" key="1">
    <citation type="journal article" date="2014" name="BMC Genomics">
        <title>Genome based analysis of type-I polyketide synthase and nonribosomal peptide synthetase gene clusters in seven strains of five representative Nocardia species.</title>
        <authorList>
            <person name="Komaki H."/>
            <person name="Ichikawa N."/>
            <person name="Hosoyama A."/>
            <person name="Takahashi-Nakaguchi A."/>
            <person name="Matsuzawa T."/>
            <person name="Suzuki K."/>
            <person name="Fujita N."/>
            <person name="Gonoi T."/>
        </authorList>
    </citation>
    <scope>NUCLEOTIDE SEQUENCE [LARGE SCALE GENOMIC DNA]</scope>
    <source>
        <strain evidence="1 2">NBRC 15531</strain>
    </source>
</reference>
<proteinExistence type="predicted"/>
<sequence length="105" mass="11378">MFKIIWTNSSQVAPDSPRADEAIARRCAETGHMPTSGAVRYQFVIEGELTERAVAAFPELRRSAHSATGTTTLYGELADNTAMRGVLARIDVLGLTLLGMSRLPD</sequence>
<accession>U5EKC5</accession>
<name>U5EKC5_NOCAS</name>